<proteinExistence type="predicted"/>
<feature type="transmembrane region" description="Helical" evidence="2">
    <location>
        <begin position="18"/>
        <end position="39"/>
    </location>
</feature>
<feature type="transmembrane region" description="Helical" evidence="2">
    <location>
        <begin position="71"/>
        <end position="96"/>
    </location>
</feature>
<protein>
    <submittedName>
        <fullName evidence="3">Helix-hairpin-helix motif-containing protein</fullName>
    </submittedName>
</protein>
<dbReference type="AlphaFoldDB" id="A0A1H4KM97"/>
<dbReference type="EMBL" id="FNRY01000001">
    <property type="protein sequence ID" value="SEB59597.1"/>
    <property type="molecule type" value="Genomic_DNA"/>
</dbReference>
<dbReference type="Gene3D" id="1.10.150.320">
    <property type="entry name" value="Photosystem II 12 kDa extrinsic protein"/>
    <property type="match status" value="1"/>
</dbReference>
<dbReference type="Pfam" id="PF12836">
    <property type="entry name" value="HHH_3"/>
    <property type="match status" value="1"/>
</dbReference>
<dbReference type="InterPro" id="IPR010994">
    <property type="entry name" value="RuvA_2-like"/>
</dbReference>
<reference evidence="3 4" key="1">
    <citation type="submission" date="2016-10" db="EMBL/GenBank/DDBJ databases">
        <authorList>
            <person name="de Groot N.N."/>
        </authorList>
    </citation>
    <scope>NUCLEOTIDE SEQUENCE [LARGE SCALE GENOMIC DNA]</scope>
    <source>
        <strain evidence="3 4">DSM 21799</strain>
    </source>
</reference>
<evidence type="ECO:0000256" key="2">
    <source>
        <dbReference type="SAM" id="Phobius"/>
    </source>
</evidence>
<keyword evidence="4" id="KW-1185">Reference proteome</keyword>
<feature type="compositionally biased region" description="Low complexity" evidence="1">
    <location>
        <begin position="103"/>
        <end position="145"/>
    </location>
</feature>
<dbReference type="OrthoDB" id="9790239at2"/>
<keyword evidence="2" id="KW-0812">Transmembrane</keyword>
<dbReference type="PANTHER" id="PTHR21180">
    <property type="entry name" value="ENDONUCLEASE/EXONUCLEASE/PHOSPHATASE FAMILY DOMAIN-CONTAINING PROTEIN 1"/>
    <property type="match status" value="1"/>
</dbReference>
<keyword evidence="2" id="KW-0472">Membrane</keyword>
<feature type="region of interest" description="Disordered" evidence="1">
    <location>
        <begin position="103"/>
        <end position="181"/>
    </location>
</feature>
<dbReference type="STRING" id="640635.SAMN04489806_1226"/>
<organism evidence="3 4">
    <name type="scientific">Paramicrobacterium humi</name>
    <dbReference type="NCBI Taxonomy" id="640635"/>
    <lineage>
        <taxon>Bacteria</taxon>
        <taxon>Bacillati</taxon>
        <taxon>Actinomycetota</taxon>
        <taxon>Actinomycetes</taxon>
        <taxon>Micrococcales</taxon>
        <taxon>Microbacteriaceae</taxon>
        <taxon>Paramicrobacterium</taxon>
    </lineage>
</organism>
<gene>
    <name evidence="3" type="ORF">SAMN04489806_1226</name>
</gene>
<name>A0A1H4KM97_9MICO</name>
<dbReference type="InterPro" id="IPR051675">
    <property type="entry name" value="Endo/Exo/Phosphatase_dom_1"/>
</dbReference>
<evidence type="ECO:0000256" key="1">
    <source>
        <dbReference type="SAM" id="MobiDB-lite"/>
    </source>
</evidence>
<dbReference type="PANTHER" id="PTHR21180:SF32">
    <property type="entry name" value="ENDONUCLEASE_EXONUCLEASE_PHOSPHATASE FAMILY DOMAIN-CONTAINING PROTEIN 1"/>
    <property type="match status" value="1"/>
</dbReference>
<accession>A0A1H4KM97</accession>
<evidence type="ECO:0000313" key="4">
    <source>
        <dbReference type="Proteomes" id="UP000199183"/>
    </source>
</evidence>
<dbReference type="Proteomes" id="UP000199183">
    <property type="component" value="Unassembled WGS sequence"/>
</dbReference>
<evidence type="ECO:0000313" key="3">
    <source>
        <dbReference type="EMBL" id="SEB59597.1"/>
    </source>
</evidence>
<feature type="compositionally biased region" description="Basic and acidic residues" evidence="1">
    <location>
        <begin position="166"/>
        <end position="178"/>
    </location>
</feature>
<dbReference type="RefSeq" id="WP_091181381.1">
    <property type="nucleotide sequence ID" value="NZ_FNRY01000001.1"/>
</dbReference>
<dbReference type="SUPFAM" id="SSF47781">
    <property type="entry name" value="RuvA domain 2-like"/>
    <property type="match status" value="1"/>
</dbReference>
<keyword evidence="2" id="KW-1133">Transmembrane helix</keyword>
<feature type="compositionally biased region" description="Low complexity" evidence="1">
    <location>
        <begin position="156"/>
        <end position="165"/>
    </location>
</feature>
<sequence length="291" mass="31255">MADDDKPSIGWMLARSSWLLLTLIPGPLATWFGFAVIATVARRGRWFGFAAFFAAAAIVAHLPLWGRWGDLAATLVFLAGIVAGLAVNPTWLRLLWTRRSGSNASRSRSTTWHRAPTATSSTRTTTIPGGTMTVTESRTTTTRSTSRSKRAEARAKAAAKQAEQQRAAEKRKAQDAAREQQLSDARRLLDEVGGSGADLYEAPVAASGAASAEPVDVNTAPVSALQKLPGMSRRTAKRAVKVREDKGGFASLDDFAASVGLQPHEIVRLRTAATCSPPPRGPRTFGRRVDY</sequence>
<feature type="transmembrane region" description="Helical" evidence="2">
    <location>
        <begin position="46"/>
        <end position="65"/>
    </location>
</feature>